<organism evidence="3 4">
    <name type="scientific">Bacteroides thetaiotaomicron</name>
    <dbReference type="NCBI Taxonomy" id="818"/>
    <lineage>
        <taxon>Bacteria</taxon>
        <taxon>Pseudomonadati</taxon>
        <taxon>Bacteroidota</taxon>
        <taxon>Bacteroidia</taxon>
        <taxon>Bacteroidales</taxon>
        <taxon>Bacteroidaceae</taxon>
        <taxon>Bacteroides</taxon>
    </lineage>
</organism>
<proteinExistence type="predicted"/>
<dbReference type="Proteomes" id="UP000440614">
    <property type="component" value="Unassembled WGS sequence"/>
</dbReference>
<evidence type="ECO:0000313" key="4">
    <source>
        <dbReference type="Proteomes" id="UP000284785"/>
    </source>
</evidence>
<protein>
    <submittedName>
        <fullName evidence="3">Uncharacterized protein</fullName>
    </submittedName>
</protein>
<gene>
    <name evidence="3" type="ORF">DW780_14480</name>
    <name evidence="2" type="ORF">GAN91_25000</name>
    <name evidence="1" type="ORF">GAO51_14445</name>
</gene>
<evidence type="ECO:0000313" key="1">
    <source>
        <dbReference type="EMBL" id="KAB4311072.1"/>
    </source>
</evidence>
<name>A0A2J6A757_BACT4</name>
<sequence length="87" mass="9700">MLNTHSCIFHRGVNGSEPLLPVVNGVNICGNPRIISCCLLPLVNPCKPMSTGFDFVAIKKSRTFTAIEIRHKNMRKMAEQQIRCAKC</sequence>
<dbReference type="EMBL" id="WCRY01000041">
    <property type="protein sequence ID" value="KAB4471963.1"/>
    <property type="molecule type" value="Genomic_DNA"/>
</dbReference>
<evidence type="ECO:0000313" key="5">
    <source>
        <dbReference type="Proteomes" id="UP000436858"/>
    </source>
</evidence>
<dbReference type="EMBL" id="QSJP01000012">
    <property type="protein sequence ID" value="RHD87159.1"/>
    <property type="molecule type" value="Genomic_DNA"/>
</dbReference>
<dbReference type="Proteomes" id="UP000436858">
    <property type="component" value="Unassembled WGS sequence"/>
</dbReference>
<evidence type="ECO:0000313" key="3">
    <source>
        <dbReference type="EMBL" id="RHD87159.1"/>
    </source>
</evidence>
<evidence type="ECO:0000313" key="2">
    <source>
        <dbReference type="EMBL" id="KAB4471963.1"/>
    </source>
</evidence>
<reference evidence="5 6" key="2">
    <citation type="journal article" date="2019" name="Nat. Med.">
        <title>A library of human gut bacterial isolates paired with longitudinal multiomics data enables mechanistic microbiome research.</title>
        <authorList>
            <person name="Poyet M."/>
            <person name="Groussin M."/>
            <person name="Gibbons S.M."/>
            <person name="Avila-Pacheco J."/>
            <person name="Jiang X."/>
            <person name="Kearney S.M."/>
            <person name="Perrotta A.R."/>
            <person name="Berdy B."/>
            <person name="Zhao S."/>
            <person name="Lieberman T.D."/>
            <person name="Swanson P.K."/>
            <person name="Smith M."/>
            <person name="Roesemann S."/>
            <person name="Alexander J.E."/>
            <person name="Rich S.A."/>
            <person name="Livny J."/>
            <person name="Vlamakis H."/>
            <person name="Clish C."/>
            <person name="Bullock K."/>
            <person name="Deik A."/>
            <person name="Scott J."/>
            <person name="Pierce K.A."/>
            <person name="Xavier R.J."/>
            <person name="Alm E.J."/>
        </authorList>
    </citation>
    <scope>NUCLEOTIDE SEQUENCE [LARGE SCALE GENOMIC DNA]</scope>
    <source>
        <strain evidence="2 5">BIOML-A162</strain>
        <strain evidence="1 6">BIOML-A188</strain>
    </source>
</reference>
<evidence type="ECO:0000313" key="6">
    <source>
        <dbReference type="Proteomes" id="UP000440614"/>
    </source>
</evidence>
<reference evidence="3 4" key="1">
    <citation type="submission" date="2018-08" db="EMBL/GenBank/DDBJ databases">
        <title>A genome reference for cultivated species of the human gut microbiota.</title>
        <authorList>
            <person name="Zou Y."/>
            <person name="Xue W."/>
            <person name="Luo G."/>
        </authorList>
    </citation>
    <scope>NUCLEOTIDE SEQUENCE [LARGE SCALE GENOMIC DNA]</scope>
    <source>
        <strain evidence="3 4">AM30-26</strain>
    </source>
</reference>
<accession>A0A2J6A757</accession>
<dbReference type="Proteomes" id="UP000284785">
    <property type="component" value="Unassembled WGS sequence"/>
</dbReference>
<dbReference type="EMBL" id="WCSY01000013">
    <property type="protein sequence ID" value="KAB4311072.1"/>
    <property type="molecule type" value="Genomic_DNA"/>
</dbReference>
<comment type="caution">
    <text evidence="3">The sequence shown here is derived from an EMBL/GenBank/DDBJ whole genome shotgun (WGS) entry which is preliminary data.</text>
</comment>
<dbReference type="AlphaFoldDB" id="A0A2J6A757"/>